<feature type="transmembrane region" description="Helical" evidence="7">
    <location>
        <begin position="247"/>
        <end position="265"/>
    </location>
</feature>
<dbReference type="PANTHER" id="PTHR30477">
    <property type="entry name" value="ABC-TRANSPORTER METAL-BINDING PROTEIN"/>
    <property type="match status" value="1"/>
</dbReference>
<dbReference type="SUPFAM" id="SSF81345">
    <property type="entry name" value="ABC transporter involved in vitamin B12 uptake, BtuC"/>
    <property type="match status" value="1"/>
</dbReference>
<proteinExistence type="inferred from homology"/>
<dbReference type="InterPro" id="IPR001626">
    <property type="entry name" value="ABC_TroCD"/>
</dbReference>
<dbReference type="OrthoDB" id="9788905at2"/>
<dbReference type="FunFam" id="1.10.3470.10:FF:000003">
    <property type="entry name" value="Iron ABC transporter permease SitD"/>
    <property type="match status" value="1"/>
</dbReference>
<evidence type="ECO:0008006" key="10">
    <source>
        <dbReference type="Google" id="ProtNLM"/>
    </source>
</evidence>
<dbReference type="GO" id="GO:0043190">
    <property type="term" value="C:ATP-binding cassette (ABC) transporter complex"/>
    <property type="evidence" value="ECO:0007669"/>
    <property type="project" value="InterPro"/>
</dbReference>
<dbReference type="CDD" id="cd06550">
    <property type="entry name" value="TM_ABC_iron-siderophores_like"/>
    <property type="match status" value="1"/>
</dbReference>
<evidence type="ECO:0000313" key="8">
    <source>
        <dbReference type="EMBL" id="AOX04620.1"/>
    </source>
</evidence>
<dbReference type="RefSeq" id="WP_070396972.1">
    <property type="nucleotide sequence ID" value="NZ_CP017599.1"/>
</dbReference>
<evidence type="ECO:0000256" key="3">
    <source>
        <dbReference type="ARBA" id="ARBA00022692"/>
    </source>
</evidence>
<organism evidence="8 9">
    <name type="scientific">Moorena producens PAL-8-15-08-1</name>
    <dbReference type="NCBI Taxonomy" id="1458985"/>
    <lineage>
        <taxon>Bacteria</taxon>
        <taxon>Bacillati</taxon>
        <taxon>Cyanobacteriota</taxon>
        <taxon>Cyanophyceae</taxon>
        <taxon>Coleofasciculales</taxon>
        <taxon>Coleofasciculaceae</taxon>
        <taxon>Moorena</taxon>
    </lineage>
</organism>
<feature type="transmembrane region" description="Helical" evidence="7">
    <location>
        <begin position="222"/>
        <end position="241"/>
    </location>
</feature>
<sequence>MNWLIEPLGFEFMRNAIATAVLLGILGAVVGSYLIVQQMSLISSVIAHAVLPGLSIAFFLGINISIGAFIAGVLSALVVAVIPQRTRVKVDAAMALTFSSFLGLGVILITVLKTNQLDLENILFGDILGVRPGDVWQTLVITGVILLLTKLFYKELLFYTFDPLGAQASGLPVKLIYFGLILAITLTIVASMQTVGVLLVISMLIGPATTAYLLVKELHHMMGLGSMIGIFYSVSGMYISYYFNWPSGPAIVMVIFGLFFLAFLFSPSQGILTEPAVARRQAKLLTLLKELLRSNRG</sequence>
<keyword evidence="4 7" id="KW-1133">Transmembrane helix</keyword>
<protein>
    <recommendedName>
        <fullName evidence="10">Manganese ABC transporter permease</fullName>
    </recommendedName>
</protein>
<dbReference type="InterPro" id="IPR037294">
    <property type="entry name" value="ABC_BtuC-like"/>
</dbReference>
<accession>A0A1D8U401</accession>
<gene>
    <name evidence="8" type="ORF">BJP34_31130</name>
</gene>
<keyword evidence="6" id="KW-0813">Transport</keyword>
<dbReference type="KEGG" id="mpro:BJP34_31130"/>
<dbReference type="Proteomes" id="UP000177870">
    <property type="component" value="Chromosome"/>
</dbReference>
<dbReference type="EMBL" id="CP017599">
    <property type="protein sequence ID" value="AOX04620.1"/>
    <property type="molecule type" value="Genomic_DNA"/>
</dbReference>
<comment type="similarity">
    <text evidence="2 6">Belongs to the ABC-3 integral membrane protein family.</text>
</comment>
<dbReference type="PANTHER" id="PTHR30477:SF13">
    <property type="entry name" value="IRON TRANSPORT SYSTEM MEMBRANE PROTEIN HI_0360-RELATED"/>
    <property type="match status" value="1"/>
</dbReference>
<feature type="transmembrane region" description="Helical" evidence="7">
    <location>
        <begin position="56"/>
        <end position="82"/>
    </location>
</feature>
<keyword evidence="5 7" id="KW-0472">Membrane</keyword>
<evidence type="ECO:0000256" key="1">
    <source>
        <dbReference type="ARBA" id="ARBA00004141"/>
    </source>
</evidence>
<feature type="transmembrane region" description="Helical" evidence="7">
    <location>
        <begin position="12"/>
        <end position="36"/>
    </location>
</feature>
<name>A0A1D8U401_9CYAN</name>
<feature type="transmembrane region" description="Helical" evidence="7">
    <location>
        <begin position="135"/>
        <end position="153"/>
    </location>
</feature>
<dbReference type="GO" id="GO:0071281">
    <property type="term" value="P:cellular response to iron ion"/>
    <property type="evidence" value="ECO:0007669"/>
    <property type="project" value="UniProtKB-ARBA"/>
</dbReference>
<comment type="subcellular location">
    <subcellularLocation>
        <location evidence="6">Cell membrane</location>
        <topology evidence="6">Multi-pass membrane protein</topology>
    </subcellularLocation>
    <subcellularLocation>
        <location evidence="1">Membrane</location>
        <topology evidence="1">Multi-pass membrane protein</topology>
    </subcellularLocation>
</comment>
<dbReference type="GO" id="GO:0010043">
    <property type="term" value="P:response to zinc ion"/>
    <property type="evidence" value="ECO:0007669"/>
    <property type="project" value="TreeGrafter"/>
</dbReference>
<evidence type="ECO:0000256" key="6">
    <source>
        <dbReference type="RuleBase" id="RU003943"/>
    </source>
</evidence>
<evidence type="ECO:0000256" key="2">
    <source>
        <dbReference type="ARBA" id="ARBA00008034"/>
    </source>
</evidence>
<dbReference type="STRING" id="1458985.BJP34_31130"/>
<dbReference type="Gene3D" id="1.10.3470.10">
    <property type="entry name" value="ABC transporter involved in vitamin B12 uptake, BtuC"/>
    <property type="match status" value="1"/>
</dbReference>
<dbReference type="AlphaFoldDB" id="A0A1D8U401"/>
<keyword evidence="3 6" id="KW-0812">Transmembrane</keyword>
<evidence type="ECO:0000256" key="4">
    <source>
        <dbReference type="ARBA" id="ARBA00022989"/>
    </source>
</evidence>
<evidence type="ECO:0000313" key="9">
    <source>
        <dbReference type="Proteomes" id="UP000177870"/>
    </source>
</evidence>
<feature type="transmembrane region" description="Helical" evidence="7">
    <location>
        <begin position="94"/>
        <end position="115"/>
    </location>
</feature>
<reference evidence="9" key="1">
    <citation type="submission" date="2016-10" db="EMBL/GenBank/DDBJ databases">
        <title>Comparative genomics uncovers the prolific and rare metabolic potential of the cyanobacterial genus Moorea.</title>
        <authorList>
            <person name="Leao T."/>
            <person name="Castelao G."/>
            <person name="Korobeynikov A."/>
            <person name="Monroe E.A."/>
            <person name="Podell S."/>
            <person name="Glukhov E."/>
            <person name="Allen E."/>
            <person name="Gerwick W.H."/>
            <person name="Gerwick L."/>
        </authorList>
    </citation>
    <scope>NUCLEOTIDE SEQUENCE [LARGE SCALE GENOMIC DNA]</scope>
    <source>
        <strain evidence="9">PAL-8-15-08-1</strain>
    </source>
</reference>
<dbReference type="Pfam" id="PF00950">
    <property type="entry name" value="ABC-3"/>
    <property type="match status" value="1"/>
</dbReference>
<evidence type="ECO:0000256" key="5">
    <source>
        <dbReference type="ARBA" id="ARBA00023136"/>
    </source>
</evidence>
<dbReference type="GO" id="GO:0055085">
    <property type="term" value="P:transmembrane transport"/>
    <property type="evidence" value="ECO:0007669"/>
    <property type="project" value="InterPro"/>
</dbReference>
<feature type="transmembrane region" description="Helical" evidence="7">
    <location>
        <begin position="197"/>
        <end position="215"/>
    </location>
</feature>
<feature type="transmembrane region" description="Helical" evidence="7">
    <location>
        <begin position="174"/>
        <end position="191"/>
    </location>
</feature>
<evidence type="ECO:0000256" key="7">
    <source>
        <dbReference type="SAM" id="Phobius"/>
    </source>
</evidence>